<proteinExistence type="predicted"/>
<evidence type="ECO:0000259" key="2">
    <source>
        <dbReference type="Pfam" id="PF21783"/>
    </source>
</evidence>
<feature type="domain" description="YNCE-like beta-propeller" evidence="2">
    <location>
        <begin position="7"/>
        <end position="108"/>
    </location>
</feature>
<comment type="caution">
    <text evidence="3">The sequence shown here is derived from an EMBL/GenBank/DDBJ whole genome shotgun (WGS) entry which is preliminary data.</text>
</comment>
<dbReference type="Gene3D" id="2.130.10.10">
    <property type="entry name" value="YVTN repeat-like/Quinoprotein amine dehydrogenase"/>
    <property type="match status" value="1"/>
</dbReference>
<keyword evidence="1" id="KW-0732">Signal</keyword>
<keyword evidence="4" id="KW-1185">Reference proteome</keyword>
<evidence type="ECO:0000313" key="4">
    <source>
        <dbReference type="Proteomes" id="UP000642673"/>
    </source>
</evidence>
<dbReference type="InterPro" id="IPR015943">
    <property type="entry name" value="WD40/YVTN_repeat-like_dom_sf"/>
</dbReference>
<dbReference type="NCBIfam" id="TIGR02276">
    <property type="entry name" value="beta_rpt_yvtn"/>
    <property type="match status" value="2"/>
</dbReference>
<dbReference type="InterPro" id="IPR011045">
    <property type="entry name" value="N2O_reductase_N"/>
</dbReference>
<gene>
    <name evidence="3" type="ORF">GCM10010347_63780</name>
</gene>
<sequence length="116" mass="12212">MALAAMASAPGAVAGRAPKPSARPGAFVYVTNLHSDTLSVIDIRTDAVVDSVRVGDRPDSVAVTPDGSHVYVTNSLTDTVSVIEARTRMVVDTIAVGEEPSRVRISLDGRHDTWPT</sequence>
<accession>A0ABQ3F269</accession>
<dbReference type="RefSeq" id="WP_190187717.1">
    <property type="nucleotide sequence ID" value="NZ_BMVP01000024.1"/>
</dbReference>
<dbReference type="InterPro" id="IPR048433">
    <property type="entry name" value="YNCE-like_beta-prop"/>
</dbReference>
<evidence type="ECO:0000256" key="1">
    <source>
        <dbReference type="ARBA" id="ARBA00022729"/>
    </source>
</evidence>
<dbReference type="Pfam" id="PF21783">
    <property type="entry name" value="YNCE"/>
    <property type="match status" value="1"/>
</dbReference>
<dbReference type="InterPro" id="IPR051200">
    <property type="entry name" value="Host-pathogen_enzymatic-act"/>
</dbReference>
<dbReference type="Proteomes" id="UP000642673">
    <property type="component" value="Unassembled WGS sequence"/>
</dbReference>
<dbReference type="PANTHER" id="PTHR47197:SF3">
    <property type="entry name" value="DIHYDRO-HEME D1 DEHYDROGENASE"/>
    <property type="match status" value="1"/>
</dbReference>
<dbReference type="InterPro" id="IPR011964">
    <property type="entry name" value="YVTN_b-propeller_repeat"/>
</dbReference>
<organism evidence="3 4">
    <name type="scientific">Streptomyces cirratus</name>
    <dbReference type="NCBI Taxonomy" id="68187"/>
    <lineage>
        <taxon>Bacteria</taxon>
        <taxon>Bacillati</taxon>
        <taxon>Actinomycetota</taxon>
        <taxon>Actinomycetes</taxon>
        <taxon>Kitasatosporales</taxon>
        <taxon>Streptomycetaceae</taxon>
        <taxon>Streptomyces</taxon>
    </lineage>
</organism>
<dbReference type="PANTHER" id="PTHR47197">
    <property type="entry name" value="PROTEIN NIRF"/>
    <property type="match status" value="1"/>
</dbReference>
<reference evidence="4" key="1">
    <citation type="journal article" date="2019" name="Int. J. Syst. Evol. Microbiol.">
        <title>The Global Catalogue of Microorganisms (GCM) 10K type strain sequencing project: providing services to taxonomists for standard genome sequencing and annotation.</title>
        <authorList>
            <consortium name="The Broad Institute Genomics Platform"/>
            <consortium name="The Broad Institute Genome Sequencing Center for Infectious Disease"/>
            <person name="Wu L."/>
            <person name="Ma J."/>
        </authorList>
    </citation>
    <scope>NUCLEOTIDE SEQUENCE [LARGE SCALE GENOMIC DNA]</scope>
    <source>
        <strain evidence="4">JCM 4738</strain>
    </source>
</reference>
<evidence type="ECO:0000313" key="3">
    <source>
        <dbReference type="EMBL" id="GHB84088.1"/>
    </source>
</evidence>
<protein>
    <recommendedName>
        <fullName evidence="2">YNCE-like beta-propeller domain-containing protein</fullName>
    </recommendedName>
</protein>
<name>A0ABQ3F269_9ACTN</name>
<dbReference type="SUPFAM" id="SSF50974">
    <property type="entry name" value="Nitrous oxide reductase, N-terminal domain"/>
    <property type="match status" value="1"/>
</dbReference>
<dbReference type="EMBL" id="BMVP01000024">
    <property type="protein sequence ID" value="GHB84088.1"/>
    <property type="molecule type" value="Genomic_DNA"/>
</dbReference>